<evidence type="ECO:0000313" key="3">
    <source>
        <dbReference type="Proteomes" id="UP000316330"/>
    </source>
</evidence>
<keyword evidence="2" id="KW-0808">Transferase</keyword>
<dbReference type="InterPro" id="IPR000182">
    <property type="entry name" value="GNAT_dom"/>
</dbReference>
<dbReference type="InterPro" id="IPR016181">
    <property type="entry name" value="Acyl_CoA_acyltransferase"/>
</dbReference>
<evidence type="ECO:0000313" key="2">
    <source>
        <dbReference type="EMBL" id="TVX98650.1"/>
    </source>
</evidence>
<dbReference type="RefSeq" id="WP_144703404.1">
    <property type="nucleotide sequence ID" value="NZ_VNJJ01000008.1"/>
</dbReference>
<feature type="domain" description="N-acetyltransferase" evidence="1">
    <location>
        <begin position="97"/>
        <end position="245"/>
    </location>
</feature>
<dbReference type="EMBL" id="VNJJ01000008">
    <property type="protein sequence ID" value="TVX98650.1"/>
    <property type="molecule type" value="Genomic_DNA"/>
</dbReference>
<dbReference type="Gene3D" id="3.40.630.30">
    <property type="match status" value="1"/>
</dbReference>
<gene>
    <name evidence="2" type="ORF">FPZ45_15190</name>
</gene>
<dbReference type="AlphaFoldDB" id="A0A559JFK0"/>
<dbReference type="GO" id="GO:0016747">
    <property type="term" value="F:acyltransferase activity, transferring groups other than amino-acyl groups"/>
    <property type="evidence" value="ECO:0007669"/>
    <property type="project" value="InterPro"/>
</dbReference>
<organism evidence="2 3">
    <name type="scientific">Cohnella terricola</name>
    <dbReference type="NCBI Taxonomy" id="1289167"/>
    <lineage>
        <taxon>Bacteria</taxon>
        <taxon>Bacillati</taxon>
        <taxon>Bacillota</taxon>
        <taxon>Bacilli</taxon>
        <taxon>Bacillales</taxon>
        <taxon>Paenibacillaceae</taxon>
        <taxon>Cohnella</taxon>
    </lineage>
</organism>
<proteinExistence type="predicted"/>
<dbReference type="PROSITE" id="PS51186">
    <property type="entry name" value="GNAT"/>
    <property type="match status" value="1"/>
</dbReference>
<keyword evidence="3" id="KW-1185">Reference proteome</keyword>
<dbReference type="Pfam" id="PF00583">
    <property type="entry name" value="Acetyltransf_1"/>
    <property type="match status" value="1"/>
</dbReference>
<dbReference type="OrthoDB" id="2619741at2"/>
<sequence>MIKIDAYWEERNFDKKVLEIKIDANDSADCLLALEDDYATYDYIVAKVPKLRLDLVHGLEEVGFRFMESQIEMTLNLTKFIEPSRFSKVISEPIQFQTIDAMEQLKDLLSKIDEDLFVTDRVSLDPALGSGLALKRYKNWIRDGFLSGNAIIVEATLKSNKIGFYFFLKGKDKTIHAVLASLYKDYRRRAIGVRYMKEILTWSAKEGYTKMNLMVSSNNLEALRAYSSIGFEMKEIYYILRRVTR</sequence>
<reference evidence="2 3" key="1">
    <citation type="submission" date="2019-07" db="EMBL/GenBank/DDBJ databases">
        <authorList>
            <person name="Kim J."/>
        </authorList>
    </citation>
    <scope>NUCLEOTIDE SEQUENCE [LARGE SCALE GENOMIC DNA]</scope>
    <source>
        <strain evidence="2 3">G13</strain>
    </source>
</reference>
<comment type="caution">
    <text evidence="2">The sequence shown here is derived from an EMBL/GenBank/DDBJ whole genome shotgun (WGS) entry which is preliminary data.</text>
</comment>
<dbReference type="SUPFAM" id="SSF55729">
    <property type="entry name" value="Acyl-CoA N-acyltransferases (Nat)"/>
    <property type="match status" value="1"/>
</dbReference>
<protein>
    <submittedName>
        <fullName evidence="2">GNAT family N-acetyltransferase</fullName>
    </submittedName>
</protein>
<dbReference type="Proteomes" id="UP000316330">
    <property type="component" value="Unassembled WGS sequence"/>
</dbReference>
<evidence type="ECO:0000259" key="1">
    <source>
        <dbReference type="PROSITE" id="PS51186"/>
    </source>
</evidence>
<accession>A0A559JFK0</accession>
<name>A0A559JFK0_9BACL</name>